<reference evidence="1" key="1">
    <citation type="submission" date="2014-11" db="EMBL/GenBank/DDBJ databases">
        <authorList>
            <person name="Amaro Gonzalez C."/>
        </authorList>
    </citation>
    <scope>NUCLEOTIDE SEQUENCE</scope>
</reference>
<sequence>MSYMFIEHNICPEEPKMTQKTA</sequence>
<protein>
    <submittedName>
        <fullName evidence="1">Uncharacterized protein</fullName>
    </submittedName>
</protein>
<accession>A0A0E9XDD5</accession>
<name>A0A0E9XDD5_ANGAN</name>
<dbReference type="EMBL" id="GBXM01008121">
    <property type="protein sequence ID" value="JAI00457.1"/>
    <property type="molecule type" value="Transcribed_RNA"/>
</dbReference>
<reference evidence="1" key="2">
    <citation type="journal article" date="2015" name="Fish Shellfish Immunol.">
        <title>Early steps in the European eel (Anguilla anguilla)-Vibrio vulnificus interaction in the gills: Role of the RtxA13 toxin.</title>
        <authorList>
            <person name="Callol A."/>
            <person name="Pajuelo D."/>
            <person name="Ebbesson L."/>
            <person name="Teles M."/>
            <person name="MacKenzie S."/>
            <person name="Amaro C."/>
        </authorList>
    </citation>
    <scope>NUCLEOTIDE SEQUENCE</scope>
</reference>
<evidence type="ECO:0000313" key="1">
    <source>
        <dbReference type="EMBL" id="JAI00457.1"/>
    </source>
</evidence>
<dbReference type="AlphaFoldDB" id="A0A0E9XDD5"/>
<proteinExistence type="predicted"/>
<organism evidence="1">
    <name type="scientific">Anguilla anguilla</name>
    <name type="common">European freshwater eel</name>
    <name type="synonym">Muraena anguilla</name>
    <dbReference type="NCBI Taxonomy" id="7936"/>
    <lineage>
        <taxon>Eukaryota</taxon>
        <taxon>Metazoa</taxon>
        <taxon>Chordata</taxon>
        <taxon>Craniata</taxon>
        <taxon>Vertebrata</taxon>
        <taxon>Euteleostomi</taxon>
        <taxon>Actinopterygii</taxon>
        <taxon>Neopterygii</taxon>
        <taxon>Teleostei</taxon>
        <taxon>Anguilliformes</taxon>
        <taxon>Anguillidae</taxon>
        <taxon>Anguilla</taxon>
    </lineage>
</organism>